<keyword evidence="1" id="KW-0472">Membrane</keyword>
<dbReference type="RefSeq" id="YP_001876516.1">
    <property type="nucleotide sequence ID" value="NC_010653.1"/>
</dbReference>
<dbReference type="EMBL" id="EU275727">
    <property type="protein sequence ID" value="ABX45190.1"/>
    <property type="molecule type" value="Genomic_DNA"/>
</dbReference>
<proteinExistence type="predicted"/>
<keyword evidence="2" id="KW-0496">Mitochondrion</keyword>
<dbReference type="AlphaFoldDB" id="B2XX68"/>
<reference evidence="2" key="1">
    <citation type="journal article" date="2008" name="Mol. Biol. Evol.">
        <title>Mitochondrial genome evolution in the social amoebae.</title>
        <authorList>
            <person name="Heidel A.J."/>
            <person name="Gloeckner G."/>
        </authorList>
    </citation>
    <scope>NUCLEOTIDE SEQUENCE</scope>
    <source>
        <strain evidence="2">SH3</strain>
    </source>
</reference>
<evidence type="ECO:0000313" key="2">
    <source>
        <dbReference type="EMBL" id="ABX45190.1"/>
    </source>
</evidence>
<dbReference type="GeneID" id="6276312"/>
<accession>B2XX68</accession>
<name>B2XX68_CACFS</name>
<geneLocation type="mitochondrion" evidence="2"/>
<keyword evidence="1" id="KW-1133">Transmembrane helix</keyword>
<protein>
    <submittedName>
        <fullName evidence="2">Mp05-like protein</fullName>
    </submittedName>
</protein>
<organism evidence="2">
    <name type="scientific">Cavenderia fasciculata</name>
    <name type="common">Slime mold</name>
    <name type="synonym">Dictyostelium fasciculatum</name>
    <dbReference type="NCBI Taxonomy" id="261658"/>
    <lineage>
        <taxon>Eukaryota</taxon>
        <taxon>Amoebozoa</taxon>
        <taxon>Evosea</taxon>
        <taxon>Eumycetozoa</taxon>
        <taxon>Dictyostelia</taxon>
        <taxon>Acytosteliales</taxon>
        <taxon>Cavenderiaceae</taxon>
        <taxon>Cavenderia</taxon>
    </lineage>
</organism>
<feature type="transmembrane region" description="Helical" evidence="1">
    <location>
        <begin position="231"/>
        <end position="253"/>
    </location>
</feature>
<gene>
    <name evidence="2" type="primary">oMp05</name>
</gene>
<dbReference type="KEGG" id="dfa:Difao_mp06"/>
<sequence length="381" mass="46483">MNSLKNENSMINENKKIKKRKWKIVIGASKNPEANRKKWEKIWKIQGFWSRGIKKYRKRTWLKKQKHLLRSRIVLEKLEKFKKVGNENEKASWQYYYYLMVYWCYSHFARLRSNFYTVFDYCRSRKYLDPQFREALEKKEKFNDDEFLDEEQLLLLCLEHKKKNLFQKTLIKGFEIKCSLIETYEKFYDNTKYKGFLKFIYRDQMAILKRINERKYYLTFYRQRLNKYKDIYTKASWLGATAAALAGFLYFYLIEYSIKKYIQFVKFVDFSFYMIITEEKEKGIVSNLLSENYTLNYNEIKELTLIKAHEIGLIIHEKFNSLCESVILNINVYESQYIRNIRKFLGDLHSFNEMIINSLNLQNCIENFVNCEIVLKILENF</sequence>
<keyword evidence="1" id="KW-0812">Transmembrane</keyword>
<evidence type="ECO:0000256" key="1">
    <source>
        <dbReference type="SAM" id="Phobius"/>
    </source>
</evidence>